<organism evidence="2 3">
    <name type="scientific">Stenotrophomonas maltophilia</name>
    <name type="common">Pseudomonas maltophilia</name>
    <name type="synonym">Xanthomonas maltophilia</name>
    <dbReference type="NCBI Taxonomy" id="40324"/>
    <lineage>
        <taxon>Bacteria</taxon>
        <taxon>Pseudomonadati</taxon>
        <taxon>Pseudomonadota</taxon>
        <taxon>Gammaproteobacteria</taxon>
        <taxon>Lysobacterales</taxon>
        <taxon>Lysobacteraceae</taxon>
        <taxon>Stenotrophomonas</taxon>
        <taxon>Stenotrophomonas maltophilia group</taxon>
    </lineage>
</organism>
<gene>
    <name evidence="2" type="ORF">I5U57_16225</name>
</gene>
<dbReference type="InterPro" id="IPR022289">
    <property type="entry name" value="PRTRC_protein-C"/>
</dbReference>
<dbReference type="InterPro" id="IPR032866">
    <property type="entry name" value="Prok_Ub"/>
</dbReference>
<accession>A0AA40XYB9</accession>
<sequence length="95" mass="10280">MQMIRLDVGQLRHARAQHIDQRCREVTLPDVPGLEPQALRDLYGAQYPELLIAEIDVGPVADGKQEFVFRKAVGTKGAGGGQASGRVRTRSPSAG</sequence>
<name>A0AA40XYB9_STEMA</name>
<proteinExistence type="predicted"/>
<dbReference type="AlphaFoldDB" id="A0AA40XYB9"/>
<dbReference type="NCBIfam" id="TIGR03738">
    <property type="entry name" value="PRTRC_C"/>
    <property type="match status" value="1"/>
</dbReference>
<evidence type="ECO:0000313" key="3">
    <source>
        <dbReference type="Proteomes" id="UP000616785"/>
    </source>
</evidence>
<comment type="caution">
    <text evidence="2">The sequence shown here is derived from an EMBL/GenBank/DDBJ whole genome shotgun (WGS) entry which is preliminary data.</text>
</comment>
<reference evidence="2" key="1">
    <citation type="submission" date="2020-11" db="EMBL/GenBank/DDBJ databases">
        <title>Enhanced detection system for hospital associated transmission using whole genome sequencing surveillance.</title>
        <authorList>
            <person name="Harrison L.H."/>
            <person name="Van Tyne D."/>
            <person name="Marsh J.W."/>
            <person name="Griffith M.P."/>
            <person name="Snyder D.J."/>
            <person name="Cooper V.S."/>
            <person name="Mustapha M."/>
        </authorList>
    </citation>
    <scope>NUCLEOTIDE SEQUENCE</scope>
    <source>
        <strain evidence="2">STEN00092</strain>
    </source>
</reference>
<protein>
    <submittedName>
        <fullName evidence="2">PRTRC system protein C</fullName>
    </submittedName>
</protein>
<dbReference type="Proteomes" id="UP000616785">
    <property type="component" value="Unassembled WGS sequence"/>
</dbReference>
<feature type="region of interest" description="Disordered" evidence="1">
    <location>
        <begin position="75"/>
        <end position="95"/>
    </location>
</feature>
<dbReference type="Pfam" id="PF14454">
    <property type="entry name" value="Prok_Ub"/>
    <property type="match status" value="1"/>
</dbReference>
<dbReference type="EMBL" id="JADUNO010000070">
    <property type="protein sequence ID" value="MBH1640994.1"/>
    <property type="molecule type" value="Genomic_DNA"/>
</dbReference>
<evidence type="ECO:0000313" key="2">
    <source>
        <dbReference type="EMBL" id="MBH1640994.1"/>
    </source>
</evidence>
<evidence type="ECO:0000256" key="1">
    <source>
        <dbReference type="SAM" id="MobiDB-lite"/>
    </source>
</evidence>